<proteinExistence type="predicted"/>
<protein>
    <submittedName>
        <fullName evidence="1">Uncharacterized protein</fullName>
    </submittedName>
</protein>
<keyword evidence="2" id="KW-1185">Reference proteome</keyword>
<gene>
    <name evidence="1" type="ORF">C0Q70_12258</name>
</gene>
<dbReference type="OrthoDB" id="6217402at2759"/>
<dbReference type="EMBL" id="PZQS01000007">
    <property type="protein sequence ID" value="PVD27107.1"/>
    <property type="molecule type" value="Genomic_DNA"/>
</dbReference>
<sequence length="136" mass="15203">MVVNRDDWTLITSFKVAKIFSALDNYGAKLNCTSLNSTLNKTLVPYNESYLVYNVGYFQLTSFKSQFDSHVNLTCLSTVVVYPGARLERLNERGEVKESSTPQIVCDLTYIPEEGPFRCSCNTQSLGNPEGRLTGV</sequence>
<organism evidence="1 2">
    <name type="scientific">Pomacea canaliculata</name>
    <name type="common">Golden apple snail</name>
    <dbReference type="NCBI Taxonomy" id="400727"/>
    <lineage>
        <taxon>Eukaryota</taxon>
        <taxon>Metazoa</taxon>
        <taxon>Spiralia</taxon>
        <taxon>Lophotrochozoa</taxon>
        <taxon>Mollusca</taxon>
        <taxon>Gastropoda</taxon>
        <taxon>Caenogastropoda</taxon>
        <taxon>Architaenioglossa</taxon>
        <taxon>Ampullarioidea</taxon>
        <taxon>Ampullariidae</taxon>
        <taxon>Pomacea</taxon>
    </lineage>
</organism>
<reference evidence="1 2" key="1">
    <citation type="submission" date="2018-04" db="EMBL/GenBank/DDBJ databases">
        <title>The genome of golden apple snail Pomacea canaliculata provides insight into stress tolerance and invasive adaptation.</title>
        <authorList>
            <person name="Liu C."/>
            <person name="Liu B."/>
            <person name="Ren Y."/>
            <person name="Zhang Y."/>
            <person name="Wang H."/>
            <person name="Li S."/>
            <person name="Jiang F."/>
            <person name="Yin L."/>
            <person name="Zhang G."/>
            <person name="Qian W."/>
            <person name="Fan W."/>
        </authorList>
    </citation>
    <scope>NUCLEOTIDE SEQUENCE [LARGE SCALE GENOMIC DNA]</scope>
    <source>
        <strain evidence="1">SZHN2017</strain>
        <tissue evidence="1">Muscle</tissue>
    </source>
</reference>
<dbReference type="AlphaFoldDB" id="A0A2T7P110"/>
<comment type="caution">
    <text evidence="1">The sequence shown here is derived from an EMBL/GenBank/DDBJ whole genome shotgun (WGS) entry which is preliminary data.</text>
</comment>
<dbReference type="Proteomes" id="UP000245119">
    <property type="component" value="Linkage Group LG7"/>
</dbReference>
<evidence type="ECO:0000313" key="2">
    <source>
        <dbReference type="Proteomes" id="UP000245119"/>
    </source>
</evidence>
<evidence type="ECO:0000313" key="1">
    <source>
        <dbReference type="EMBL" id="PVD27107.1"/>
    </source>
</evidence>
<accession>A0A2T7P110</accession>
<name>A0A2T7P110_POMCA</name>